<evidence type="ECO:0000256" key="1">
    <source>
        <dbReference type="ARBA" id="ARBA00001933"/>
    </source>
</evidence>
<accession>A0A251TXX6</accession>
<keyword evidence="8" id="KW-1185">Reference proteome</keyword>
<dbReference type="AlphaFoldDB" id="A0A251TXX6"/>
<comment type="cofactor">
    <cofactor evidence="1">
        <name>pyridoxal 5'-phosphate</name>
        <dbReference type="ChEBI" id="CHEBI:597326"/>
    </cofactor>
</comment>
<dbReference type="GO" id="GO:0008483">
    <property type="term" value="F:transaminase activity"/>
    <property type="evidence" value="ECO:0007669"/>
    <property type="project" value="UniProtKB-KW"/>
</dbReference>
<gene>
    <name evidence="7" type="ORF">HannXRQ_Chr09g0260231</name>
</gene>
<dbReference type="GO" id="GO:0006520">
    <property type="term" value="P:amino acid metabolic process"/>
    <property type="evidence" value="ECO:0007669"/>
    <property type="project" value="InterPro"/>
</dbReference>
<name>A0A251TXX6_HELAN</name>
<comment type="similarity">
    <text evidence="2">Belongs to the class-I pyridoxal-phosphate-dependent aminotransferase family.</text>
</comment>
<dbReference type="InParanoid" id="A0A251TXX6"/>
<dbReference type="InterPro" id="IPR004839">
    <property type="entry name" value="Aminotransferase_I/II_large"/>
</dbReference>
<dbReference type="PANTHER" id="PTHR46383">
    <property type="entry name" value="ASPARTATE AMINOTRANSFERASE"/>
    <property type="match status" value="1"/>
</dbReference>
<keyword evidence="4 7" id="KW-0808">Transferase</keyword>
<keyword evidence="3" id="KW-0032">Aminotransferase</keyword>
<organism evidence="7 8">
    <name type="scientific">Helianthus annuus</name>
    <name type="common">Common sunflower</name>
    <dbReference type="NCBI Taxonomy" id="4232"/>
    <lineage>
        <taxon>Eukaryota</taxon>
        <taxon>Viridiplantae</taxon>
        <taxon>Streptophyta</taxon>
        <taxon>Embryophyta</taxon>
        <taxon>Tracheophyta</taxon>
        <taxon>Spermatophyta</taxon>
        <taxon>Magnoliopsida</taxon>
        <taxon>eudicotyledons</taxon>
        <taxon>Gunneridae</taxon>
        <taxon>Pentapetalae</taxon>
        <taxon>asterids</taxon>
        <taxon>campanulids</taxon>
        <taxon>Asterales</taxon>
        <taxon>Asteraceae</taxon>
        <taxon>Asteroideae</taxon>
        <taxon>Heliantheae alliance</taxon>
        <taxon>Heliantheae</taxon>
        <taxon>Helianthus</taxon>
    </lineage>
</organism>
<dbReference type="InterPro" id="IPR015422">
    <property type="entry name" value="PyrdxlP-dep_Trfase_small"/>
</dbReference>
<dbReference type="Gene3D" id="3.90.1150.10">
    <property type="entry name" value="Aspartate Aminotransferase, domain 1"/>
    <property type="match status" value="1"/>
</dbReference>
<sequence>MGTFYLFLDFSHYYGTEVDGFGLIKDSESLCRCLLEKGQVAVVPGDAFGDDSCIRISYAASLSDLQTAADRIKKAILTLKAPSNI</sequence>
<protein>
    <submittedName>
        <fullName evidence="7">Putative pyridoxal phosphate-dependent transferase</fullName>
    </submittedName>
</protein>
<dbReference type="Pfam" id="PF00155">
    <property type="entry name" value="Aminotran_1_2"/>
    <property type="match status" value="1"/>
</dbReference>
<evidence type="ECO:0000256" key="5">
    <source>
        <dbReference type="ARBA" id="ARBA00022898"/>
    </source>
</evidence>
<evidence type="ECO:0000256" key="2">
    <source>
        <dbReference type="ARBA" id="ARBA00007441"/>
    </source>
</evidence>
<evidence type="ECO:0000313" key="8">
    <source>
        <dbReference type="Proteomes" id="UP000215914"/>
    </source>
</evidence>
<dbReference type="PANTHER" id="PTHR46383:SF1">
    <property type="entry name" value="ASPARTATE AMINOTRANSFERASE"/>
    <property type="match status" value="1"/>
</dbReference>
<dbReference type="GO" id="GO:0030170">
    <property type="term" value="F:pyridoxal phosphate binding"/>
    <property type="evidence" value="ECO:0007669"/>
    <property type="project" value="InterPro"/>
</dbReference>
<dbReference type="InterPro" id="IPR015424">
    <property type="entry name" value="PyrdxlP-dep_Trfase"/>
</dbReference>
<evidence type="ECO:0000256" key="3">
    <source>
        <dbReference type="ARBA" id="ARBA00022576"/>
    </source>
</evidence>
<keyword evidence="5" id="KW-0663">Pyridoxal phosphate</keyword>
<dbReference type="STRING" id="4232.A0A251TXX6"/>
<evidence type="ECO:0000259" key="6">
    <source>
        <dbReference type="Pfam" id="PF00155"/>
    </source>
</evidence>
<evidence type="ECO:0000313" key="7">
    <source>
        <dbReference type="EMBL" id="OTG15422.1"/>
    </source>
</evidence>
<feature type="domain" description="Aminotransferase class I/classII large" evidence="6">
    <location>
        <begin position="2"/>
        <end position="72"/>
    </location>
</feature>
<dbReference type="EMBL" id="CM007898">
    <property type="protein sequence ID" value="OTG15422.1"/>
    <property type="molecule type" value="Genomic_DNA"/>
</dbReference>
<reference evidence="8" key="1">
    <citation type="journal article" date="2017" name="Nature">
        <title>The sunflower genome provides insights into oil metabolism, flowering and Asterid evolution.</title>
        <authorList>
            <person name="Badouin H."/>
            <person name="Gouzy J."/>
            <person name="Grassa C.J."/>
            <person name="Murat F."/>
            <person name="Staton S.E."/>
            <person name="Cottret L."/>
            <person name="Lelandais-Briere C."/>
            <person name="Owens G.L."/>
            <person name="Carrere S."/>
            <person name="Mayjonade B."/>
            <person name="Legrand L."/>
            <person name="Gill N."/>
            <person name="Kane N.C."/>
            <person name="Bowers J.E."/>
            <person name="Hubner S."/>
            <person name="Bellec A."/>
            <person name="Berard A."/>
            <person name="Berges H."/>
            <person name="Blanchet N."/>
            <person name="Boniface M.C."/>
            <person name="Brunel D."/>
            <person name="Catrice O."/>
            <person name="Chaidir N."/>
            <person name="Claudel C."/>
            <person name="Donnadieu C."/>
            <person name="Faraut T."/>
            <person name="Fievet G."/>
            <person name="Helmstetter N."/>
            <person name="King M."/>
            <person name="Knapp S.J."/>
            <person name="Lai Z."/>
            <person name="Le Paslier M.C."/>
            <person name="Lippi Y."/>
            <person name="Lorenzon L."/>
            <person name="Mandel J.R."/>
            <person name="Marage G."/>
            <person name="Marchand G."/>
            <person name="Marquand E."/>
            <person name="Bret-Mestries E."/>
            <person name="Morien E."/>
            <person name="Nambeesan S."/>
            <person name="Nguyen T."/>
            <person name="Pegot-Espagnet P."/>
            <person name="Pouilly N."/>
            <person name="Raftis F."/>
            <person name="Sallet E."/>
            <person name="Schiex T."/>
            <person name="Thomas J."/>
            <person name="Vandecasteele C."/>
            <person name="Vares D."/>
            <person name="Vear F."/>
            <person name="Vautrin S."/>
            <person name="Crespi M."/>
            <person name="Mangin B."/>
            <person name="Burke J.M."/>
            <person name="Salse J."/>
            <person name="Munos S."/>
            <person name="Vincourt P."/>
            <person name="Rieseberg L.H."/>
            <person name="Langlade N.B."/>
        </authorList>
    </citation>
    <scope>NUCLEOTIDE SEQUENCE [LARGE SCALE GENOMIC DNA]</scope>
    <source>
        <strain evidence="8">cv. SF193</strain>
    </source>
</reference>
<evidence type="ECO:0000256" key="4">
    <source>
        <dbReference type="ARBA" id="ARBA00022679"/>
    </source>
</evidence>
<proteinExistence type="inferred from homology"/>
<dbReference type="InterPro" id="IPR050596">
    <property type="entry name" value="AspAT/PAT-like"/>
</dbReference>
<dbReference type="SUPFAM" id="SSF53383">
    <property type="entry name" value="PLP-dependent transferases"/>
    <property type="match status" value="1"/>
</dbReference>
<dbReference type="Proteomes" id="UP000215914">
    <property type="component" value="Chromosome 9"/>
</dbReference>